<sequence>MARTKQTARKMPPKESYKKRKDNNWQVEENSEPKKRKIVNLLNQIFPSDLIIITKSESNDESFSVAEHNQPSTPNLSIKLNEHVCSERCFAWLTKVNWTNYFKHDYPVPISFYDNIKDMTIFAPSPEQIDIDYAQHILKQVVSKQDEFSVSIFKVEMETDIDSDQIIQSVTYEYRTCGIKCYYTRAKDFAKEVVMIFIDTEKYLCFGHYYNFPYFTIPYVNHGKEEDNSINLCEEEFIQSITNPEGHQIETPILLPLSKVLENAQDFLAQLFDLEN</sequence>
<name>D2VEL3_NAEGR</name>
<feature type="region of interest" description="Disordered" evidence="1">
    <location>
        <begin position="1"/>
        <end position="31"/>
    </location>
</feature>
<dbReference type="Proteomes" id="UP000006671">
    <property type="component" value="Unassembled WGS sequence"/>
</dbReference>
<proteinExistence type="predicted"/>
<dbReference type="EMBL" id="GG738866">
    <property type="protein sequence ID" value="EFC44813.1"/>
    <property type="molecule type" value="Genomic_DNA"/>
</dbReference>
<dbReference type="KEGG" id="ngr:NAEGRDRAFT_67317"/>
<gene>
    <name evidence="2" type="ORF">NAEGRDRAFT_67317</name>
</gene>
<evidence type="ECO:0000256" key="1">
    <source>
        <dbReference type="SAM" id="MobiDB-lite"/>
    </source>
</evidence>
<reference evidence="2 3" key="1">
    <citation type="journal article" date="2010" name="Cell">
        <title>The genome of Naegleria gruberi illuminates early eukaryotic versatility.</title>
        <authorList>
            <person name="Fritz-Laylin L.K."/>
            <person name="Prochnik S.E."/>
            <person name="Ginger M.L."/>
            <person name="Dacks J.B."/>
            <person name="Carpenter M.L."/>
            <person name="Field M.C."/>
            <person name="Kuo A."/>
            <person name="Paredez A."/>
            <person name="Chapman J."/>
            <person name="Pham J."/>
            <person name="Shu S."/>
            <person name="Neupane R."/>
            <person name="Cipriano M."/>
            <person name="Mancuso J."/>
            <person name="Tu H."/>
            <person name="Salamov A."/>
            <person name="Lindquist E."/>
            <person name="Shapiro H."/>
            <person name="Lucas S."/>
            <person name="Grigoriev I.V."/>
            <person name="Cande W.Z."/>
            <person name="Fulton C."/>
            <person name="Rokhsar D.S."/>
            <person name="Dawson S.C."/>
        </authorList>
    </citation>
    <scope>NUCLEOTIDE SEQUENCE [LARGE SCALE GENOMIC DNA]</scope>
    <source>
        <strain evidence="2 3">NEG-M</strain>
    </source>
</reference>
<evidence type="ECO:0000313" key="2">
    <source>
        <dbReference type="EMBL" id="EFC44813.1"/>
    </source>
</evidence>
<dbReference type="RefSeq" id="XP_002677557.1">
    <property type="nucleotide sequence ID" value="XM_002677511.1"/>
</dbReference>
<dbReference type="AlphaFoldDB" id="D2VEL3"/>
<evidence type="ECO:0000313" key="3">
    <source>
        <dbReference type="Proteomes" id="UP000006671"/>
    </source>
</evidence>
<dbReference type="VEuPathDB" id="AmoebaDB:NAEGRDRAFT_67317"/>
<accession>D2VEL3</accession>
<dbReference type="GeneID" id="8850216"/>
<keyword evidence="3" id="KW-1185">Reference proteome</keyword>
<dbReference type="InParanoid" id="D2VEL3"/>
<protein>
    <submittedName>
        <fullName evidence="2">Predicted protein</fullName>
    </submittedName>
</protein>
<organism evidence="3">
    <name type="scientific">Naegleria gruberi</name>
    <name type="common">Amoeba</name>
    <dbReference type="NCBI Taxonomy" id="5762"/>
    <lineage>
        <taxon>Eukaryota</taxon>
        <taxon>Discoba</taxon>
        <taxon>Heterolobosea</taxon>
        <taxon>Tetramitia</taxon>
        <taxon>Eutetramitia</taxon>
        <taxon>Vahlkampfiidae</taxon>
        <taxon>Naegleria</taxon>
    </lineage>
</organism>